<dbReference type="PROSITE" id="PS51829">
    <property type="entry name" value="P_HOMO_B"/>
    <property type="match status" value="1"/>
</dbReference>
<keyword evidence="1" id="KW-0645">Protease</keyword>
<organism evidence="4 5">
    <name type="scientific">Cichlidogyrus casuarinus</name>
    <dbReference type="NCBI Taxonomy" id="1844966"/>
    <lineage>
        <taxon>Eukaryota</taxon>
        <taxon>Metazoa</taxon>
        <taxon>Spiralia</taxon>
        <taxon>Lophotrochozoa</taxon>
        <taxon>Platyhelminthes</taxon>
        <taxon>Monogenea</taxon>
        <taxon>Monopisthocotylea</taxon>
        <taxon>Dactylogyridea</taxon>
        <taxon>Ancyrocephalidae</taxon>
        <taxon>Cichlidogyrus</taxon>
    </lineage>
</organism>
<feature type="non-terminal residue" evidence="4">
    <location>
        <position position="64"/>
    </location>
</feature>
<proteinExistence type="predicted"/>
<evidence type="ECO:0000259" key="3">
    <source>
        <dbReference type="PROSITE" id="PS51829"/>
    </source>
</evidence>
<dbReference type="EMBL" id="JBJKFK010004310">
    <property type="protein sequence ID" value="KAL3309085.1"/>
    <property type="molecule type" value="Genomic_DNA"/>
</dbReference>
<dbReference type="SUPFAM" id="SSF49785">
    <property type="entry name" value="Galactose-binding domain-like"/>
    <property type="match status" value="1"/>
</dbReference>
<dbReference type="InterPro" id="IPR008979">
    <property type="entry name" value="Galactose-bd-like_sf"/>
</dbReference>
<evidence type="ECO:0000313" key="5">
    <source>
        <dbReference type="Proteomes" id="UP001626550"/>
    </source>
</evidence>
<sequence>TLLESAFDKKAFSSKRVVGRGKQRLSVHVYGCASTIFYMEHVQLQVTAESTKRGNIDIDLISPL</sequence>
<reference evidence="4 5" key="1">
    <citation type="submission" date="2024-11" db="EMBL/GenBank/DDBJ databases">
        <title>Adaptive evolution of stress response genes in parasites aligns with host niche diversity.</title>
        <authorList>
            <person name="Hahn C."/>
            <person name="Resl P."/>
        </authorList>
    </citation>
    <scope>NUCLEOTIDE SEQUENCE [LARGE SCALE GENOMIC DNA]</scope>
    <source>
        <strain evidence="4">EGGRZ-B1_66</strain>
        <tissue evidence="4">Body</tissue>
    </source>
</reference>
<dbReference type="Gene3D" id="2.60.120.260">
    <property type="entry name" value="Galactose-binding domain-like"/>
    <property type="match status" value="1"/>
</dbReference>
<feature type="non-terminal residue" evidence="4">
    <location>
        <position position="1"/>
    </location>
</feature>
<evidence type="ECO:0000256" key="1">
    <source>
        <dbReference type="ARBA" id="ARBA00022670"/>
    </source>
</evidence>
<evidence type="ECO:0000313" key="4">
    <source>
        <dbReference type="EMBL" id="KAL3309085.1"/>
    </source>
</evidence>
<dbReference type="GO" id="GO:0008233">
    <property type="term" value="F:peptidase activity"/>
    <property type="evidence" value="ECO:0007669"/>
    <property type="project" value="UniProtKB-KW"/>
</dbReference>
<name>A0ABD2PPI4_9PLAT</name>
<keyword evidence="5" id="KW-1185">Reference proteome</keyword>
<protein>
    <recommendedName>
        <fullName evidence="3">P/Homo B domain-containing protein</fullName>
    </recommendedName>
</protein>
<evidence type="ECO:0000256" key="2">
    <source>
        <dbReference type="ARBA" id="ARBA00022801"/>
    </source>
</evidence>
<comment type="caution">
    <text evidence="4">The sequence shown here is derived from an EMBL/GenBank/DDBJ whole genome shotgun (WGS) entry which is preliminary data.</text>
</comment>
<keyword evidence="2" id="KW-0378">Hydrolase</keyword>
<feature type="domain" description="P/Homo B" evidence="3">
    <location>
        <begin position="1"/>
        <end position="64"/>
    </location>
</feature>
<dbReference type="InterPro" id="IPR002884">
    <property type="entry name" value="P_dom"/>
</dbReference>
<accession>A0ABD2PPI4</accession>
<dbReference type="AlphaFoldDB" id="A0ABD2PPI4"/>
<gene>
    <name evidence="4" type="ORF">Ciccas_012373</name>
</gene>
<dbReference type="Proteomes" id="UP001626550">
    <property type="component" value="Unassembled WGS sequence"/>
</dbReference>
<dbReference type="GO" id="GO:0006508">
    <property type="term" value="P:proteolysis"/>
    <property type="evidence" value="ECO:0007669"/>
    <property type="project" value="UniProtKB-KW"/>
</dbReference>